<dbReference type="SUPFAM" id="SSF55331">
    <property type="entry name" value="Tautomerase/MIF"/>
    <property type="match status" value="1"/>
</dbReference>
<dbReference type="InterPro" id="IPR001398">
    <property type="entry name" value="Macrophage_inhib_fac"/>
</dbReference>
<comment type="similarity">
    <text evidence="1">Belongs to the MIF family.</text>
</comment>
<evidence type="ECO:0000313" key="3">
    <source>
        <dbReference type="Proteomes" id="UP000620124"/>
    </source>
</evidence>
<dbReference type="AlphaFoldDB" id="A0A8H6Y3X2"/>
<dbReference type="Pfam" id="PF01187">
    <property type="entry name" value="MIF"/>
    <property type="match status" value="1"/>
</dbReference>
<evidence type="ECO:0000256" key="1">
    <source>
        <dbReference type="ARBA" id="ARBA00005851"/>
    </source>
</evidence>
<organism evidence="2 3">
    <name type="scientific">Mycena venus</name>
    <dbReference type="NCBI Taxonomy" id="2733690"/>
    <lineage>
        <taxon>Eukaryota</taxon>
        <taxon>Fungi</taxon>
        <taxon>Dikarya</taxon>
        <taxon>Basidiomycota</taxon>
        <taxon>Agaricomycotina</taxon>
        <taxon>Agaricomycetes</taxon>
        <taxon>Agaricomycetidae</taxon>
        <taxon>Agaricales</taxon>
        <taxon>Marasmiineae</taxon>
        <taxon>Mycenaceae</taxon>
        <taxon>Mycena</taxon>
    </lineage>
</organism>
<dbReference type="EMBL" id="JACAZI010000008">
    <property type="protein sequence ID" value="KAF7353700.1"/>
    <property type="molecule type" value="Genomic_DNA"/>
</dbReference>
<protein>
    <submittedName>
        <fullName evidence="2">Tautomerase/MIF</fullName>
    </submittedName>
</protein>
<reference evidence="2" key="1">
    <citation type="submission" date="2020-05" db="EMBL/GenBank/DDBJ databases">
        <title>Mycena genomes resolve the evolution of fungal bioluminescence.</title>
        <authorList>
            <person name="Tsai I.J."/>
        </authorList>
    </citation>
    <scope>NUCLEOTIDE SEQUENCE</scope>
    <source>
        <strain evidence="2">CCC161011</strain>
    </source>
</reference>
<name>A0A8H6Y3X2_9AGAR</name>
<keyword evidence="3" id="KW-1185">Reference proteome</keyword>
<accession>A0A8H6Y3X2</accession>
<dbReference type="InterPro" id="IPR014347">
    <property type="entry name" value="Tautomerase/MIF_sf"/>
</dbReference>
<dbReference type="Proteomes" id="UP000620124">
    <property type="component" value="Unassembled WGS sequence"/>
</dbReference>
<gene>
    <name evidence="2" type="ORF">MVEN_01055000</name>
</gene>
<comment type="caution">
    <text evidence="2">The sequence shown here is derived from an EMBL/GenBank/DDBJ whole genome shotgun (WGS) entry which is preliminary data.</text>
</comment>
<dbReference type="OrthoDB" id="255819at2759"/>
<evidence type="ECO:0000313" key="2">
    <source>
        <dbReference type="EMBL" id="KAF7353700.1"/>
    </source>
</evidence>
<sequence length="105" mass="11716">MPYLLLLVNFQISDETEFSRQFSKVGAKALGKPEEDITTNITYNRSVVPGSFAFGLTIVGLGHLDSEAKEECKAVFHKFFTRKLGVPKDRGFIHFHNPAYLGPAI</sequence>
<proteinExistence type="inferred from homology"/>
<dbReference type="Gene3D" id="3.30.429.10">
    <property type="entry name" value="Macrophage Migration Inhibitory Factor"/>
    <property type="match status" value="1"/>
</dbReference>